<protein>
    <submittedName>
        <fullName evidence="1">Uncharacterized protein</fullName>
    </submittedName>
</protein>
<sequence>MDKLSPSRPTFNLHECKLDRGVNEHFRQQQWAIIPVNPRFA</sequence>
<dbReference type="EMBL" id="ACEB01000053">
    <property type="protein sequence ID" value="EEG25495.1"/>
    <property type="molecule type" value="Genomic_DNA"/>
</dbReference>
<accession>C0E7X0</accession>
<comment type="caution">
    <text evidence="1">The sequence shown here is derived from an EMBL/GenBank/DDBJ whole genome shotgun (WGS) entry which is preliminary data.</text>
</comment>
<dbReference type="Proteomes" id="UP000006247">
    <property type="component" value="Unassembled WGS sequence"/>
</dbReference>
<reference evidence="1 2" key="1">
    <citation type="submission" date="2009-01" db="EMBL/GenBank/DDBJ databases">
        <authorList>
            <person name="Fulton L."/>
            <person name="Clifton S."/>
            <person name="Chinwalla A.T."/>
            <person name="Mitreva M."/>
            <person name="Sodergren E."/>
            <person name="Weinstock G."/>
            <person name="Clifton S."/>
            <person name="Dooling D.J."/>
            <person name="Fulton B."/>
            <person name="Minx P."/>
            <person name="Pepin K.H."/>
            <person name="Johnson M."/>
            <person name="Bhonagiri V."/>
            <person name="Nash W.E."/>
            <person name="Mardis E.R."/>
            <person name="Wilson R.K."/>
        </authorList>
    </citation>
    <scope>NUCLEOTIDE SEQUENCE [LARGE SCALE GENOMIC DNA]</scope>
    <source>
        <strain evidence="1 2">ATCC 33806</strain>
    </source>
</reference>
<organism evidence="1 2">
    <name type="scientific">Corynebacterium matruchotii ATCC 33806</name>
    <dbReference type="NCBI Taxonomy" id="566549"/>
    <lineage>
        <taxon>Bacteria</taxon>
        <taxon>Bacillati</taxon>
        <taxon>Actinomycetota</taxon>
        <taxon>Actinomycetes</taxon>
        <taxon>Mycobacteriales</taxon>
        <taxon>Corynebacteriaceae</taxon>
        <taxon>Corynebacterium</taxon>
    </lineage>
</organism>
<evidence type="ECO:0000313" key="1">
    <source>
        <dbReference type="EMBL" id="EEG25495.1"/>
    </source>
</evidence>
<evidence type="ECO:0000313" key="2">
    <source>
        <dbReference type="Proteomes" id="UP000006247"/>
    </source>
</evidence>
<dbReference type="HOGENOM" id="CLU_3268741_0_0_11"/>
<gene>
    <name evidence="1" type="ORF">CORMATOL_03111</name>
</gene>
<proteinExistence type="predicted"/>
<dbReference type="AlphaFoldDB" id="C0E7X0"/>
<name>C0E7X0_9CORY</name>